<evidence type="ECO:0000256" key="6">
    <source>
        <dbReference type="ARBA" id="ARBA00022837"/>
    </source>
</evidence>
<keyword evidence="3" id="KW-0479">Metal-binding</keyword>
<accession>A0A2W5D6I1</accession>
<dbReference type="PANTHER" id="PTHR33938:SF15">
    <property type="entry name" value="FERULOYL ESTERASE B-RELATED"/>
    <property type="match status" value="1"/>
</dbReference>
<dbReference type="SUPFAM" id="SSF53474">
    <property type="entry name" value="alpha/beta-Hydrolases"/>
    <property type="match status" value="1"/>
</dbReference>
<dbReference type="Pfam" id="PF07519">
    <property type="entry name" value="Tannase"/>
    <property type="match status" value="2"/>
</dbReference>
<keyword evidence="2" id="KW-0719">Serine esterase</keyword>
<reference evidence="8 9" key="1">
    <citation type="submission" date="2017-08" db="EMBL/GenBank/DDBJ databases">
        <title>Infants hospitalized years apart are colonized by the same room-sourced microbial strains.</title>
        <authorList>
            <person name="Brooks B."/>
            <person name="Olm M.R."/>
            <person name="Firek B.A."/>
            <person name="Baker R."/>
            <person name="Thomas B.C."/>
            <person name="Morowitz M.J."/>
            <person name="Banfield J.F."/>
        </authorList>
    </citation>
    <scope>NUCLEOTIDE SEQUENCE [LARGE SCALE GENOMIC DNA]</scope>
    <source>
        <strain evidence="8">S2_009_000_R2_77</strain>
    </source>
</reference>
<dbReference type="PANTHER" id="PTHR33938">
    <property type="entry name" value="FERULOYL ESTERASE B-RELATED"/>
    <property type="match status" value="1"/>
</dbReference>
<comment type="caution">
    <text evidence="8">The sequence shown here is derived from an EMBL/GenBank/DDBJ whole genome shotgun (WGS) entry which is preliminary data.</text>
</comment>
<keyword evidence="4" id="KW-0732">Signal</keyword>
<keyword evidence="7" id="KW-1015">Disulfide bond</keyword>
<dbReference type="InterPro" id="IPR029058">
    <property type="entry name" value="AB_hydrolase_fold"/>
</dbReference>
<evidence type="ECO:0000256" key="1">
    <source>
        <dbReference type="ARBA" id="ARBA00006249"/>
    </source>
</evidence>
<evidence type="ECO:0000256" key="7">
    <source>
        <dbReference type="ARBA" id="ARBA00023157"/>
    </source>
</evidence>
<evidence type="ECO:0000313" key="9">
    <source>
        <dbReference type="Proteomes" id="UP000249198"/>
    </source>
</evidence>
<gene>
    <name evidence="8" type="ORF">DI599_04340</name>
</gene>
<keyword evidence="6" id="KW-0106">Calcium</keyword>
<organism evidence="8 9">
    <name type="scientific">Pseudomonas kuykendallii</name>
    <dbReference type="NCBI Taxonomy" id="1007099"/>
    <lineage>
        <taxon>Bacteria</taxon>
        <taxon>Pseudomonadati</taxon>
        <taxon>Pseudomonadota</taxon>
        <taxon>Gammaproteobacteria</taxon>
        <taxon>Pseudomonadales</taxon>
        <taxon>Pseudomonadaceae</taxon>
        <taxon>Pseudomonas</taxon>
    </lineage>
</organism>
<name>A0A2W5D6I1_9PSED</name>
<dbReference type="Gene3D" id="3.40.50.1820">
    <property type="entry name" value="alpha/beta hydrolase"/>
    <property type="match status" value="1"/>
</dbReference>
<evidence type="ECO:0000256" key="2">
    <source>
        <dbReference type="ARBA" id="ARBA00022487"/>
    </source>
</evidence>
<dbReference type="EMBL" id="QFOH01000004">
    <property type="protein sequence ID" value="PZP25883.1"/>
    <property type="molecule type" value="Genomic_DNA"/>
</dbReference>
<dbReference type="InterPro" id="IPR011118">
    <property type="entry name" value="Tannase/feruloyl_esterase"/>
</dbReference>
<evidence type="ECO:0000313" key="8">
    <source>
        <dbReference type="EMBL" id="PZP25883.1"/>
    </source>
</evidence>
<dbReference type="GO" id="GO:0046872">
    <property type="term" value="F:metal ion binding"/>
    <property type="evidence" value="ECO:0007669"/>
    <property type="project" value="UniProtKB-KW"/>
</dbReference>
<keyword evidence="5 8" id="KW-0378">Hydrolase</keyword>
<protein>
    <submittedName>
        <fullName evidence="8">Tannase/feruloyl esterase family alpha/beta hydrolase</fullName>
    </submittedName>
</protein>
<dbReference type="GO" id="GO:0052689">
    <property type="term" value="F:carboxylic ester hydrolase activity"/>
    <property type="evidence" value="ECO:0007669"/>
    <property type="project" value="UniProtKB-KW"/>
</dbReference>
<evidence type="ECO:0000256" key="4">
    <source>
        <dbReference type="ARBA" id="ARBA00022729"/>
    </source>
</evidence>
<proteinExistence type="inferred from homology"/>
<comment type="similarity">
    <text evidence="1">Belongs to the tannase family.</text>
</comment>
<dbReference type="AlphaFoldDB" id="A0A2W5D6I1"/>
<evidence type="ECO:0000256" key="3">
    <source>
        <dbReference type="ARBA" id="ARBA00022723"/>
    </source>
</evidence>
<evidence type="ECO:0000256" key="5">
    <source>
        <dbReference type="ARBA" id="ARBA00022801"/>
    </source>
</evidence>
<dbReference type="Proteomes" id="UP000249198">
    <property type="component" value="Unassembled WGS sequence"/>
</dbReference>
<sequence>MDCKALEKLDLTTLDGAPSVISLAEVVPASDKLPEYCKVVGYIQPQIQFEMRLPTASWNGRYLQAGCGGYCGLVNSESCNDGLGRDFMVSANNMGHVGTVAGTPLWATEPGLRLDYAYRSTHVMSVLAKALAERYYGKRPHHSYLRGCSTGGREAMSAAQRYPADFDGIIGGDAAFPVRQGAIANAWDMRQLLRDDGSAVFTPAKLKVLNDAVLARCDKLDGVVDGILMEPRDCDFDVRSVQCPKGKDGANCLTGEQVGVALKLYDGPRNAKGERLIPGHRAFGSELAWDDPGGLRLGFSKGYGYLGFPDDPASYDYRHFDYDKDMAKLEEMARFYDPVEPHHAPDLATFRARGGKLMLYHGWADPTVPPFGTLDYYAKLTSASGGLDKTRQWARVFMVPGMFHCRGGNAPNTFDMLDAIVDWVEKGQAPERIVATQMAGDKVLRTRPLVAYPAVAHYTGKGDVNDAANWVAVQPKTLRDDNIDWVWGPKKK</sequence>